<name>A0A0K0FX69_STRVS</name>
<dbReference type="InterPro" id="IPR043502">
    <property type="entry name" value="DNA/RNA_pol_sf"/>
</dbReference>
<protein>
    <submittedName>
        <fullName evidence="3">Reverse transcriptase domain-containing protein</fullName>
    </submittedName>
</protein>
<dbReference type="SUPFAM" id="SSF56672">
    <property type="entry name" value="DNA/RNA polymerases"/>
    <property type="match status" value="1"/>
</dbReference>
<organism evidence="2 3">
    <name type="scientific">Strongyloides venezuelensis</name>
    <name type="common">Threadworm</name>
    <dbReference type="NCBI Taxonomy" id="75913"/>
    <lineage>
        <taxon>Eukaryota</taxon>
        <taxon>Metazoa</taxon>
        <taxon>Ecdysozoa</taxon>
        <taxon>Nematoda</taxon>
        <taxon>Chromadorea</taxon>
        <taxon>Rhabditida</taxon>
        <taxon>Tylenchina</taxon>
        <taxon>Panagrolaimomorpha</taxon>
        <taxon>Strongyloidoidea</taxon>
        <taxon>Strongyloididae</taxon>
        <taxon>Strongyloides</taxon>
    </lineage>
</organism>
<evidence type="ECO:0000313" key="2">
    <source>
        <dbReference type="Proteomes" id="UP000035680"/>
    </source>
</evidence>
<dbReference type="Gene3D" id="3.30.70.270">
    <property type="match status" value="2"/>
</dbReference>
<dbReference type="PANTHER" id="PTHR33064:SF29">
    <property type="entry name" value="PEPTIDASE A2 DOMAIN-CONTAINING PROTEIN-RELATED"/>
    <property type="match status" value="1"/>
</dbReference>
<evidence type="ECO:0000313" key="3">
    <source>
        <dbReference type="WBParaSite" id="SVE_1704100.1"/>
    </source>
</evidence>
<dbReference type="InterPro" id="IPR051320">
    <property type="entry name" value="Viral_Replic_Matur_Polypro"/>
</dbReference>
<dbReference type="CDD" id="cd01647">
    <property type="entry name" value="RT_LTR"/>
    <property type="match status" value="1"/>
</dbReference>
<sequence>SLKGTYFTIIDLESYFLQLEIDPTDRPYLAFKDTRGKVFQFNRIPFGLKNASSIAQTISERIIHGTQTKAYIDDFIIATSGSLQAHLEEIVEFSKKLEELNLTANSEKCKFACTTITALGHIISDKGIVPELHLLDSWINYPIFQSYKSIRRFVGAVSWFRSSIPNLAAAIKPLTKIMNKRGNFQLTEEITKAFQSTKEVIKTTCINYHPDYNLPFILVCDASNGVIASALLQKQSEKYFPIGFFSKSIAERKKFNNIKE</sequence>
<evidence type="ECO:0000259" key="1">
    <source>
        <dbReference type="PROSITE" id="PS50878"/>
    </source>
</evidence>
<dbReference type="Gene3D" id="3.10.10.10">
    <property type="entry name" value="HIV Type 1 Reverse Transcriptase, subunit A, domain 1"/>
    <property type="match status" value="1"/>
</dbReference>
<reference evidence="2" key="1">
    <citation type="submission" date="2014-07" db="EMBL/GenBank/DDBJ databases">
        <authorList>
            <person name="Martin A.A"/>
            <person name="De Silva N."/>
        </authorList>
    </citation>
    <scope>NUCLEOTIDE SEQUENCE</scope>
</reference>
<dbReference type="Pfam" id="PF00078">
    <property type="entry name" value="RVT_1"/>
    <property type="match status" value="1"/>
</dbReference>
<dbReference type="WBParaSite" id="SVE_1704100.1">
    <property type="protein sequence ID" value="SVE_1704100.1"/>
    <property type="gene ID" value="SVE_1704100"/>
</dbReference>
<dbReference type="AlphaFoldDB" id="A0A0K0FX69"/>
<dbReference type="STRING" id="75913.A0A0K0FX69"/>
<dbReference type="InterPro" id="IPR043128">
    <property type="entry name" value="Rev_trsase/Diguanyl_cyclase"/>
</dbReference>
<keyword evidence="2" id="KW-1185">Reference proteome</keyword>
<dbReference type="Pfam" id="PF17919">
    <property type="entry name" value="RT_RNaseH_2"/>
    <property type="match status" value="1"/>
</dbReference>
<dbReference type="PROSITE" id="PS50878">
    <property type="entry name" value="RT_POL"/>
    <property type="match status" value="1"/>
</dbReference>
<dbReference type="InterPro" id="IPR041577">
    <property type="entry name" value="RT_RNaseH_2"/>
</dbReference>
<proteinExistence type="predicted"/>
<dbReference type="InterPro" id="IPR000477">
    <property type="entry name" value="RT_dom"/>
</dbReference>
<dbReference type="Proteomes" id="UP000035680">
    <property type="component" value="Unassembled WGS sequence"/>
</dbReference>
<dbReference type="PANTHER" id="PTHR33064">
    <property type="entry name" value="POL PROTEIN"/>
    <property type="match status" value="1"/>
</dbReference>
<accession>A0A0K0FX69</accession>
<reference evidence="3" key="2">
    <citation type="submission" date="2015-08" db="UniProtKB">
        <authorList>
            <consortium name="WormBaseParasite"/>
        </authorList>
    </citation>
    <scope>IDENTIFICATION</scope>
</reference>
<feature type="domain" description="Reverse transcriptase" evidence="1">
    <location>
        <begin position="1"/>
        <end position="143"/>
    </location>
</feature>